<protein>
    <submittedName>
        <fullName evidence="2">Uncharacterized protein</fullName>
    </submittedName>
</protein>
<proteinExistence type="predicted"/>
<dbReference type="AlphaFoldDB" id="A0A6G1HVX9"/>
<keyword evidence="1" id="KW-0732">Signal</keyword>
<reference evidence="2" key="1">
    <citation type="journal article" date="2020" name="Stud. Mycol.">
        <title>101 Dothideomycetes genomes: a test case for predicting lifestyles and emergence of pathogens.</title>
        <authorList>
            <person name="Haridas S."/>
            <person name="Albert R."/>
            <person name="Binder M."/>
            <person name="Bloem J."/>
            <person name="Labutti K."/>
            <person name="Salamov A."/>
            <person name="Andreopoulos B."/>
            <person name="Baker S."/>
            <person name="Barry K."/>
            <person name="Bills G."/>
            <person name="Bluhm B."/>
            <person name="Cannon C."/>
            <person name="Castanera R."/>
            <person name="Culley D."/>
            <person name="Daum C."/>
            <person name="Ezra D."/>
            <person name="Gonzalez J."/>
            <person name="Henrissat B."/>
            <person name="Kuo A."/>
            <person name="Liang C."/>
            <person name="Lipzen A."/>
            <person name="Lutzoni F."/>
            <person name="Magnuson J."/>
            <person name="Mondo S."/>
            <person name="Nolan M."/>
            <person name="Ohm R."/>
            <person name="Pangilinan J."/>
            <person name="Park H.-J."/>
            <person name="Ramirez L."/>
            <person name="Alfaro M."/>
            <person name="Sun H."/>
            <person name="Tritt A."/>
            <person name="Yoshinaga Y."/>
            <person name="Zwiers L.-H."/>
            <person name="Turgeon B."/>
            <person name="Goodwin S."/>
            <person name="Spatafora J."/>
            <person name="Crous P."/>
            <person name="Grigoriev I."/>
        </authorList>
    </citation>
    <scope>NUCLEOTIDE SEQUENCE</scope>
    <source>
        <strain evidence="2">CBS 262.69</strain>
    </source>
</reference>
<sequence length="227" mass="25568">MGSFAPLITALPLLLLLAQPGSCIPAQHKPHTLLPRQTVPQITFTILPNITSLSQRHAAACYEAPDFIAQPKRYYREGNSVVATCWTKPAAFEWGRQACEENDQLWWQTSEKCWVPDFALQPPEDLNTPNDKRAQLNFCPPPLHQTGALWPEYGGVSYCYTCANLDCAARKIQHRGGHIELNCWRHGAKALGDDVWWRIKEEDCWVPQQVFDPMTLQGNGLECARGA</sequence>
<accession>A0A6G1HVX9</accession>
<evidence type="ECO:0000256" key="1">
    <source>
        <dbReference type="SAM" id="SignalP"/>
    </source>
</evidence>
<evidence type="ECO:0000313" key="3">
    <source>
        <dbReference type="Proteomes" id="UP000799640"/>
    </source>
</evidence>
<dbReference type="EMBL" id="ML996696">
    <property type="protein sequence ID" value="KAF2400071.1"/>
    <property type="molecule type" value="Genomic_DNA"/>
</dbReference>
<feature type="signal peptide" evidence="1">
    <location>
        <begin position="1"/>
        <end position="23"/>
    </location>
</feature>
<keyword evidence="3" id="KW-1185">Reference proteome</keyword>
<organism evidence="2 3">
    <name type="scientific">Trichodelitschia bisporula</name>
    <dbReference type="NCBI Taxonomy" id="703511"/>
    <lineage>
        <taxon>Eukaryota</taxon>
        <taxon>Fungi</taxon>
        <taxon>Dikarya</taxon>
        <taxon>Ascomycota</taxon>
        <taxon>Pezizomycotina</taxon>
        <taxon>Dothideomycetes</taxon>
        <taxon>Dothideomycetes incertae sedis</taxon>
        <taxon>Phaeotrichales</taxon>
        <taxon>Phaeotrichaceae</taxon>
        <taxon>Trichodelitschia</taxon>
    </lineage>
</organism>
<name>A0A6G1HVX9_9PEZI</name>
<gene>
    <name evidence="2" type="ORF">EJ06DRAFT_557136</name>
</gene>
<feature type="chain" id="PRO_5026160074" evidence="1">
    <location>
        <begin position="24"/>
        <end position="227"/>
    </location>
</feature>
<evidence type="ECO:0000313" key="2">
    <source>
        <dbReference type="EMBL" id="KAF2400071.1"/>
    </source>
</evidence>
<dbReference type="Proteomes" id="UP000799640">
    <property type="component" value="Unassembled WGS sequence"/>
</dbReference>
<dbReference type="OrthoDB" id="10615251at2759"/>